<evidence type="ECO:0000256" key="4">
    <source>
        <dbReference type="ARBA" id="ARBA00022801"/>
    </source>
</evidence>
<name>A0A6S6SMX2_9BACT</name>
<comment type="catalytic activity">
    <reaction evidence="9 10">
        <text>L-glutamine + H2O = L-glutamate + NH4(+)</text>
        <dbReference type="Rhea" id="RHEA:15889"/>
        <dbReference type="ChEBI" id="CHEBI:15377"/>
        <dbReference type="ChEBI" id="CHEBI:28938"/>
        <dbReference type="ChEBI" id="CHEBI:29985"/>
        <dbReference type="ChEBI" id="CHEBI:58359"/>
        <dbReference type="EC" id="3.5.1.2"/>
    </reaction>
</comment>
<evidence type="ECO:0000256" key="8">
    <source>
        <dbReference type="ARBA" id="ARBA00047838"/>
    </source>
</evidence>
<dbReference type="InterPro" id="IPR029062">
    <property type="entry name" value="Class_I_gatase-like"/>
</dbReference>
<keyword evidence="6 10" id="KW-0368">Histidine biosynthesis</keyword>
<dbReference type="AlphaFoldDB" id="A0A6S6SMX2"/>
<dbReference type="GO" id="GO:0000105">
    <property type="term" value="P:L-histidine biosynthetic process"/>
    <property type="evidence" value="ECO:0007669"/>
    <property type="project" value="UniProtKB-UniRule"/>
</dbReference>
<evidence type="ECO:0000256" key="7">
    <source>
        <dbReference type="ARBA" id="ARBA00023239"/>
    </source>
</evidence>
<organism evidence="13">
    <name type="scientific">uncultured Sulfurovum sp</name>
    <dbReference type="NCBI Taxonomy" id="269237"/>
    <lineage>
        <taxon>Bacteria</taxon>
        <taxon>Pseudomonadati</taxon>
        <taxon>Campylobacterota</taxon>
        <taxon>Epsilonproteobacteria</taxon>
        <taxon>Campylobacterales</taxon>
        <taxon>Sulfurovaceae</taxon>
        <taxon>Sulfurovum</taxon>
        <taxon>environmental samples</taxon>
    </lineage>
</organism>
<dbReference type="EMBL" id="CACVAU010000022">
    <property type="protein sequence ID" value="CAA6806707.1"/>
    <property type="molecule type" value="Genomic_DNA"/>
</dbReference>
<dbReference type="InterPro" id="IPR010139">
    <property type="entry name" value="Imidazole-glycPsynth_HisH"/>
</dbReference>
<keyword evidence="3 10" id="KW-0028">Amino-acid biosynthesis</keyword>
<feature type="domain" description="Glutamine amidotransferase" evidence="12">
    <location>
        <begin position="4"/>
        <end position="207"/>
    </location>
</feature>
<evidence type="ECO:0000256" key="6">
    <source>
        <dbReference type="ARBA" id="ARBA00023102"/>
    </source>
</evidence>
<keyword evidence="13" id="KW-0328">Glycosyltransferase</keyword>
<evidence type="ECO:0000256" key="1">
    <source>
        <dbReference type="ARBA" id="ARBA00005091"/>
    </source>
</evidence>
<comment type="pathway">
    <text evidence="1 10">Amino-acid biosynthesis; L-histidine biosynthesis; L-histidine from 5-phospho-alpha-D-ribose 1-diphosphate: step 5/9.</text>
</comment>
<dbReference type="UniPathway" id="UPA00031">
    <property type="reaction ID" value="UER00010"/>
</dbReference>
<keyword evidence="7 10" id="KW-0456">Lyase</keyword>
<dbReference type="PROSITE" id="PS51274">
    <property type="entry name" value="GATASE_COBBQ"/>
    <property type="match status" value="1"/>
</dbReference>
<evidence type="ECO:0000256" key="9">
    <source>
        <dbReference type="ARBA" id="ARBA00049534"/>
    </source>
</evidence>
<evidence type="ECO:0000256" key="11">
    <source>
        <dbReference type="PIRSR" id="PIRSR000495-1"/>
    </source>
</evidence>
<keyword evidence="5 10" id="KW-0315">Glutamine amidotransferase</keyword>
<gene>
    <name evidence="10" type="primary">hisH</name>
    <name evidence="13" type="ORF">HELGO_WM12844</name>
</gene>
<dbReference type="PROSITE" id="PS51273">
    <property type="entry name" value="GATASE_TYPE_1"/>
    <property type="match status" value="1"/>
</dbReference>
<dbReference type="CDD" id="cd01748">
    <property type="entry name" value="GATase1_IGP_Synthase"/>
    <property type="match status" value="1"/>
</dbReference>
<dbReference type="GO" id="GO:0004359">
    <property type="term" value="F:glutaminase activity"/>
    <property type="evidence" value="ECO:0007669"/>
    <property type="project" value="UniProtKB-EC"/>
</dbReference>
<evidence type="ECO:0000256" key="3">
    <source>
        <dbReference type="ARBA" id="ARBA00022605"/>
    </source>
</evidence>
<evidence type="ECO:0000256" key="5">
    <source>
        <dbReference type="ARBA" id="ARBA00022962"/>
    </source>
</evidence>
<dbReference type="GO" id="GO:0000107">
    <property type="term" value="F:imidazoleglycerol-phosphate synthase activity"/>
    <property type="evidence" value="ECO:0007669"/>
    <property type="project" value="UniProtKB-UniRule"/>
</dbReference>
<dbReference type="EC" id="3.5.1.2" evidence="10"/>
<dbReference type="HAMAP" id="MF_00278">
    <property type="entry name" value="HisH"/>
    <property type="match status" value="1"/>
</dbReference>
<dbReference type="Gene3D" id="3.40.50.880">
    <property type="match status" value="1"/>
</dbReference>
<keyword evidence="13" id="KW-0808">Transferase</keyword>
<feature type="active site" evidence="10 11">
    <location>
        <position position="193"/>
    </location>
</feature>
<dbReference type="SUPFAM" id="SSF52317">
    <property type="entry name" value="Class I glutamine amidotransferase-like"/>
    <property type="match status" value="1"/>
</dbReference>
<dbReference type="EC" id="4.3.2.10" evidence="10"/>
<evidence type="ECO:0000256" key="10">
    <source>
        <dbReference type="HAMAP-Rule" id="MF_00278"/>
    </source>
</evidence>
<dbReference type="PANTHER" id="PTHR42701">
    <property type="entry name" value="IMIDAZOLE GLYCEROL PHOSPHATE SYNTHASE SUBUNIT HISH"/>
    <property type="match status" value="1"/>
</dbReference>
<accession>A0A6S6SMX2</accession>
<comment type="catalytic activity">
    <reaction evidence="8 10">
        <text>5-[(5-phospho-1-deoxy-D-ribulos-1-ylimino)methylamino]-1-(5-phospho-beta-D-ribosyl)imidazole-4-carboxamide + L-glutamine = D-erythro-1-(imidazol-4-yl)glycerol 3-phosphate + 5-amino-1-(5-phospho-beta-D-ribosyl)imidazole-4-carboxamide + L-glutamate + H(+)</text>
        <dbReference type="Rhea" id="RHEA:24793"/>
        <dbReference type="ChEBI" id="CHEBI:15378"/>
        <dbReference type="ChEBI" id="CHEBI:29985"/>
        <dbReference type="ChEBI" id="CHEBI:58278"/>
        <dbReference type="ChEBI" id="CHEBI:58359"/>
        <dbReference type="ChEBI" id="CHEBI:58475"/>
        <dbReference type="ChEBI" id="CHEBI:58525"/>
        <dbReference type="EC" id="4.3.2.10"/>
    </reaction>
</comment>
<dbReference type="Pfam" id="PF00117">
    <property type="entry name" value="GATase"/>
    <property type="match status" value="1"/>
</dbReference>
<evidence type="ECO:0000313" key="13">
    <source>
        <dbReference type="EMBL" id="CAA6806707.1"/>
    </source>
</evidence>
<feature type="active site" evidence="10 11">
    <location>
        <position position="191"/>
    </location>
</feature>
<comment type="function">
    <text evidence="10">IGPS catalyzes the conversion of PRFAR and glutamine to IGP, AICAR and glutamate. The HisH subunit catalyzes the hydrolysis of glutamine to glutamate and ammonia as part of the synthesis of IGP and AICAR. The resulting ammonia molecule is channeled to the active site of HisF.</text>
</comment>
<dbReference type="PIRSF" id="PIRSF000495">
    <property type="entry name" value="Amidotransf_hisH"/>
    <property type="match status" value="1"/>
</dbReference>
<evidence type="ECO:0000256" key="2">
    <source>
        <dbReference type="ARBA" id="ARBA00011152"/>
    </source>
</evidence>
<proteinExistence type="inferred from homology"/>
<dbReference type="GO" id="GO:0005737">
    <property type="term" value="C:cytoplasm"/>
    <property type="evidence" value="ECO:0007669"/>
    <property type="project" value="UniProtKB-SubCell"/>
</dbReference>
<dbReference type="GO" id="GO:0016829">
    <property type="term" value="F:lyase activity"/>
    <property type="evidence" value="ECO:0007669"/>
    <property type="project" value="UniProtKB-KW"/>
</dbReference>
<feature type="active site" description="Nucleophile" evidence="10 11">
    <location>
        <position position="79"/>
    </location>
</feature>
<dbReference type="NCBIfam" id="TIGR01855">
    <property type="entry name" value="IMP_synth_hisH"/>
    <property type="match status" value="1"/>
</dbReference>
<keyword evidence="4 10" id="KW-0378">Hydrolase</keyword>
<sequence length="209" mass="23299">MIGIVDYNMGNLASVINAFENVGAKIAVESDPSKLQNYEKLILPGVGAFADAMEHLQENGMDKAVKAYAKTGKPLLGICLGMQLLFESSEEFGSTEGLGLIEGKVVAFDESKFDHKLKVPHMGWNEMFKQSGRDQALPCPLFTGLDKEFYLYFVHSFHAKCDDKYAIGKTYYGYEFVSAVNKENIYGIQPHPEKSHENGLKIIENFVKL</sequence>
<protein>
    <recommendedName>
        <fullName evidence="10">Imidazole glycerol phosphate synthase subunit HisH</fullName>
        <ecNumber evidence="10">4.3.2.10</ecNumber>
    </recommendedName>
    <alternativeName>
        <fullName evidence="10">IGP synthase glutaminase subunit</fullName>
        <ecNumber evidence="10">3.5.1.2</ecNumber>
    </alternativeName>
    <alternativeName>
        <fullName evidence="10">IGP synthase subunit HisH</fullName>
    </alternativeName>
    <alternativeName>
        <fullName evidence="10">ImGP synthase subunit HisH</fullName>
        <shortName evidence="10">IGPS subunit HisH</shortName>
    </alternativeName>
</protein>
<keyword evidence="10" id="KW-0963">Cytoplasm</keyword>
<comment type="subunit">
    <text evidence="2 10">Heterodimer of HisH and HisF.</text>
</comment>
<dbReference type="PANTHER" id="PTHR42701:SF1">
    <property type="entry name" value="IMIDAZOLE GLYCEROL PHOSPHATE SYNTHASE SUBUNIT HISH"/>
    <property type="match status" value="1"/>
</dbReference>
<evidence type="ECO:0000259" key="12">
    <source>
        <dbReference type="Pfam" id="PF00117"/>
    </source>
</evidence>
<reference evidence="13" key="1">
    <citation type="submission" date="2020-01" db="EMBL/GenBank/DDBJ databases">
        <authorList>
            <person name="Meier V. D."/>
            <person name="Meier V D."/>
        </authorList>
    </citation>
    <scope>NUCLEOTIDE SEQUENCE</scope>
    <source>
        <strain evidence="13">HLG_WM_MAG_05</strain>
    </source>
</reference>
<comment type="subcellular location">
    <subcellularLocation>
        <location evidence="10">Cytoplasm</location>
    </subcellularLocation>
</comment>
<dbReference type="InterPro" id="IPR017926">
    <property type="entry name" value="GATASE"/>
</dbReference>